<organism evidence="1 2">
    <name type="scientific">Coprococcus comes</name>
    <dbReference type="NCBI Taxonomy" id="410072"/>
    <lineage>
        <taxon>Bacteria</taxon>
        <taxon>Bacillati</taxon>
        <taxon>Bacillota</taxon>
        <taxon>Clostridia</taxon>
        <taxon>Lachnospirales</taxon>
        <taxon>Lachnospiraceae</taxon>
        <taxon>Coprococcus</taxon>
    </lineage>
</organism>
<evidence type="ECO:0000313" key="2">
    <source>
        <dbReference type="Proteomes" id="UP000284579"/>
    </source>
</evidence>
<reference evidence="1 2" key="1">
    <citation type="submission" date="2018-08" db="EMBL/GenBank/DDBJ databases">
        <title>A genome reference for cultivated species of the human gut microbiota.</title>
        <authorList>
            <person name="Zou Y."/>
            <person name="Xue W."/>
            <person name="Luo G."/>
        </authorList>
    </citation>
    <scope>NUCLEOTIDE SEQUENCE [LARGE SCALE GENOMIC DNA]</scope>
    <source>
        <strain evidence="1 2">AM23-3</strain>
    </source>
</reference>
<protein>
    <submittedName>
        <fullName evidence="1">Uncharacterized protein</fullName>
    </submittedName>
</protein>
<sequence>MQICDPVLRYRKSGFFYNGRIFRGKSFCLVNNKKLTKITGGIINLRFYLKVKCNEQGEKEMKRKKVRRNKTRQTMSGMLKIIRRKEIWQEPFMKESQNS</sequence>
<dbReference type="AlphaFoldDB" id="A0A414QYX4"/>
<accession>A0A414QYX4</accession>
<dbReference type="EMBL" id="QRHO01000001">
    <property type="protein sequence ID" value="RHF86000.1"/>
    <property type="molecule type" value="Genomic_DNA"/>
</dbReference>
<name>A0A414QYX4_9FIRM</name>
<comment type="caution">
    <text evidence="1">The sequence shown here is derived from an EMBL/GenBank/DDBJ whole genome shotgun (WGS) entry which is preliminary data.</text>
</comment>
<evidence type="ECO:0000313" key="1">
    <source>
        <dbReference type="EMBL" id="RHF86000.1"/>
    </source>
</evidence>
<dbReference type="Proteomes" id="UP000284579">
    <property type="component" value="Unassembled WGS sequence"/>
</dbReference>
<gene>
    <name evidence="1" type="ORF">DW656_01660</name>
</gene>
<proteinExistence type="predicted"/>